<dbReference type="AlphaFoldDB" id="A0A1G8T9Z1"/>
<evidence type="ECO:0000313" key="2">
    <source>
        <dbReference type="Proteomes" id="UP000199580"/>
    </source>
</evidence>
<dbReference type="EMBL" id="FNEZ01000001">
    <property type="protein sequence ID" value="SDJ38281.1"/>
    <property type="molecule type" value="Genomic_DNA"/>
</dbReference>
<evidence type="ECO:0000313" key="1">
    <source>
        <dbReference type="EMBL" id="SDJ38281.1"/>
    </source>
</evidence>
<keyword evidence="2" id="KW-1185">Reference proteome</keyword>
<dbReference type="STRING" id="1128970.SAMN04487935_0886"/>
<sequence>MNEQFKSIIDTLIHEGFHQLTEKKELQGKPLDFKITPYSLNTKLSFKFDNLDHFKEFLKISDGDTPSEQVALLDATFLQLGLKPNDFFYVNFFEKGKEQEM</sequence>
<gene>
    <name evidence="1" type="ORF">SAMN04487935_0886</name>
</gene>
<dbReference type="Proteomes" id="UP000199580">
    <property type="component" value="Unassembled WGS sequence"/>
</dbReference>
<name>A0A1G8T9Z1_9FLAO</name>
<dbReference type="OrthoDB" id="1362098at2"/>
<reference evidence="1 2" key="1">
    <citation type="submission" date="2016-10" db="EMBL/GenBank/DDBJ databases">
        <authorList>
            <person name="de Groot N.N."/>
        </authorList>
    </citation>
    <scope>NUCLEOTIDE SEQUENCE [LARGE SCALE GENOMIC DNA]</scope>
    <source>
        <strain evidence="1 2">CGMCC 1.10076</strain>
    </source>
</reference>
<dbReference type="RefSeq" id="WP_091392138.1">
    <property type="nucleotide sequence ID" value="NZ_BKAI01000002.1"/>
</dbReference>
<organism evidence="1 2">
    <name type="scientific">Flavobacterium noncentrifugens</name>
    <dbReference type="NCBI Taxonomy" id="1128970"/>
    <lineage>
        <taxon>Bacteria</taxon>
        <taxon>Pseudomonadati</taxon>
        <taxon>Bacteroidota</taxon>
        <taxon>Flavobacteriia</taxon>
        <taxon>Flavobacteriales</taxon>
        <taxon>Flavobacteriaceae</taxon>
        <taxon>Flavobacterium</taxon>
    </lineage>
</organism>
<protein>
    <submittedName>
        <fullName evidence="1">Uncharacterized protein</fullName>
    </submittedName>
</protein>
<proteinExistence type="predicted"/>
<accession>A0A1G8T9Z1</accession>